<dbReference type="eggNOG" id="COG0840">
    <property type="taxonomic scope" value="Bacteria"/>
</dbReference>
<evidence type="ECO:0000313" key="1">
    <source>
        <dbReference type="EMBL" id="ABM56835.1"/>
    </source>
</evidence>
<reference evidence="2" key="1">
    <citation type="submission" date="2006-12" db="EMBL/GenBank/DDBJ databases">
        <title>Complete sequence of chromosome 1 of Verminephrobacter eiseniae EF01-2.</title>
        <authorList>
            <person name="Copeland A."/>
            <person name="Lucas S."/>
            <person name="Lapidus A."/>
            <person name="Barry K."/>
            <person name="Detter J.C."/>
            <person name="Glavina del Rio T."/>
            <person name="Dalin E."/>
            <person name="Tice H."/>
            <person name="Pitluck S."/>
            <person name="Chertkov O."/>
            <person name="Brettin T."/>
            <person name="Bruce D."/>
            <person name="Han C."/>
            <person name="Tapia R."/>
            <person name="Gilna P."/>
            <person name="Schmutz J."/>
            <person name="Larimer F."/>
            <person name="Land M."/>
            <person name="Hauser L."/>
            <person name="Kyrpides N."/>
            <person name="Kim E."/>
            <person name="Stahl D."/>
            <person name="Richardson P."/>
        </authorList>
    </citation>
    <scope>NUCLEOTIDE SEQUENCE [LARGE SCALE GENOMIC DNA]</scope>
    <source>
        <strain evidence="2">EF01-2</strain>
    </source>
</reference>
<dbReference type="KEGG" id="vei:Veis_1059"/>
<name>A1WGS8_VEREI</name>
<organism evidence="1 2">
    <name type="scientific">Verminephrobacter eiseniae (strain EF01-2)</name>
    <dbReference type="NCBI Taxonomy" id="391735"/>
    <lineage>
        <taxon>Bacteria</taxon>
        <taxon>Pseudomonadati</taxon>
        <taxon>Pseudomonadota</taxon>
        <taxon>Betaproteobacteria</taxon>
        <taxon>Burkholderiales</taxon>
        <taxon>Comamonadaceae</taxon>
        <taxon>Verminephrobacter</taxon>
    </lineage>
</organism>
<dbReference type="STRING" id="391735.Veis_1059"/>
<proteinExistence type="predicted"/>
<dbReference type="Proteomes" id="UP000000374">
    <property type="component" value="Chromosome"/>
</dbReference>
<evidence type="ECO:0008006" key="3">
    <source>
        <dbReference type="Google" id="ProtNLM"/>
    </source>
</evidence>
<gene>
    <name evidence="1" type="ordered locus">Veis_1059</name>
</gene>
<dbReference type="EMBL" id="CP000542">
    <property type="protein sequence ID" value="ABM56835.1"/>
    <property type="molecule type" value="Genomic_DNA"/>
</dbReference>
<dbReference type="HOGENOM" id="CLU_2756703_0_0_4"/>
<keyword evidence="2" id="KW-1185">Reference proteome</keyword>
<dbReference type="AlphaFoldDB" id="A1WGS8"/>
<evidence type="ECO:0000313" key="2">
    <source>
        <dbReference type="Proteomes" id="UP000000374"/>
    </source>
</evidence>
<sequence length="70" mass="7001">MASADRQMIGDATLAQRSAAAAASEGLIHDSVSAVDGGVRHVQDAGAVMKEIVAGVQRVGDIIGAQIQTG</sequence>
<protein>
    <recommendedName>
        <fullName evidence="3">Methyl-accepting chemotaxis sensory transducer</fullName>
    </recommendedName>
</protein>
<accession>A1WGS8</accession>